<keyword evidence="1 7" id="KW-0328">Glycosyltransferase</keyword>
<dbReference type="SUPFAM" id="SSF102588">
    <property type="entry name" value="LmbE-like"/>
    <property type="match status" value="1"/>
</dbReference>
<dbReference type="GO" id="GO:0016137">
    <property type="term" value="P:glycoside metabolic process"/>
    <property type="evidence" value="ECO:0007669"/>
    <property type="project" value="UniProtKB-ARBA"/>
</dbReference>
<organism evidence="7 8">
    <name type="scientific">Luteococcus japonicus LSP_Lj1</name>
    <dbReference type="NCBI Taxonomy" id="1255658"/>
    <lineage>
        <taxon>Bacteria</taxon>
        <taxon>Bacillati</taxon>
        <taxon>Actinomycetota</taxon>
        <taxon>Actinomycetes</taxon>
        <taxon>Propionibacteriales</taxon>
        <taxon>Propionibacteriaceae</taxon>
        <taxon>Luteococcus</taxon>
    </lineage>
</organism>
<evidence type="ECO:0000259" key="5">
    <source>
        <dbReference type="Pfam" id="PF00534"/>
    </source>
</evidence>
<dbReference type="GO" id="GO:0016757">
    <property type="term" value="F:glycosyltransferase activity"/>
    <property type="evidence" value="ECO:0007669"/>
    <property type="project" value="UniProtKB-KW"/>
</dbReference>
<dbReference type="EC" id="2.4.1.-" evidence="7"/>
<keyword evidence="2 7" id="KW-0808">Transferase</keyword>
<dbReference type="OrthoDB" id="9810929at2"/>
<dbReference type="InterPro" id="IPR003737">
    <property type="entry name" value="GlcNAc_PI_deacetylase-related"/>
</dbReference>
<evidence type="ECO:0000256" key="2">
    <source>
        <dbReference type="ARBA" id="ARBA00022679"/>
    </source>
</evidence>
<keyword evidence="8" id="KW-1185">Reference proteome</keyword>
<evidence type="ECO:0000313" key="7">
    <source>
        <dbReference type="EMBL" id="SJN19032.1"/>
    </source>
</evidence>
<feature type="region of interest" description="Disordered" evidence="4">
    <location>
        <begin position="133"/>
        <end position="153"/>
    </location>
</feature>
<dbReference type="Gene3D" id="3.40.50.2000">
    <property type="entry name" value="Glycogen Phosphorylase B"/>
    <property type="match status" value="2"/>
</dbReference>
<dbReference type="GO" id="GO:1901137">
    <property type="term" value="P:carbohydrate derivative biosynthetic process"/>
    <property type="evidence" value="ECO:0007669"/>
    <property type="project" value="UniProtKB-ARBA"/>
</dbReference>
<dbReference type="PANTHER" id="PTHR45947">
    <property type="entry name" value="SULFOQUINOVOSYL TRANSFERASE SQD2"/>
    <property type="match status" value="1"/>
</dbReference>
<accession>A0A1R4IGN1</accession>
<protein>
    <submittedName>
        <fullName evidence="7">Glycosyltransferase MshA involved in mycothiol biosynthesis</fullName>
        <ecNumber evidence="7">2.4.1.-</ecNumber>
    </submittedName>
</protein>
<evidence type="ECO:0000256" key="3">
    <source>
        <dbReference type="ARBA" id="ARBA00022833"/>
    </source>
</evidence>
<dbReference type="InterPro" id="IPR050194">
    <property type="entry name" value="Glycosyltransferase_grp1"/>
</dbReference>
<dbReference type="Pfam" id="PF13579">
    <property type="entry name" value="Glyco_trans_4_4"/>
    <property type="match status" value="1"/>
</dbReference>
<evidence type="ECO:0000256" key="1">
    <source>
        <dbReference type="ARBA" id="ARBA00022676"/>
    </source>
</evidence>
<dbReference type="Gene3D" id="3.40.50.10320">
    <property type="entry name" value="LmbE-like"/>
    <property type="match status" value="1"/>
</dbReference>
<evidence type="ECO:0000313" key="8">
    <source>
        <dbReference type="Proteomes" id="UP000188342"/>
    </source>
</evidence>
<dbReference type="EMBL" id="FUKQ01000007">
    <property type="protein sequence ID" value="SJN19032.1"/>
    <property type="molecule type" value="Genomic_DNA"/>
</dbReference>
<dbReference type="Pfam" id="PF00534">
    <property type="entry name" value="Glycos_transf_1"/>
    <property type="match status" value="1"/>
</dbReference>
<dbReference type="STRING" id="1255658.FM114_01775"/>
<feature type="domain" description="Glycosyl transferase family 1" evidence="5">
    <location>
        <begin position="232"/>
        <end position="391"/>
    </location>
</feature>
<proteinExistence type="predicted"/>
<gene>
    <name evidence="7" type="ORF">FM114_01775</name>
</gene>
<dbReference type="RefSeq" id="WP_094763485.1">
    <property type="nucleotide sequence ID" value="NZ_FUKQ01000007.1"/>
</dbReference>
<dbReference type="PANTHER" id="PTHR45947:SF3">
    <property type="entry name" value="SULFOQUINOVOSYL TRANSFERASE SQD2"/>
    <property type="match status" value="1"/>
</dbReference>
<dbReference type="InterPro" id="IPR028098">
    <property type="entry name" value="Glyco_trans_4-like_N"/>
</dbReference>
<dbReference type="Pfam" id="PF02585">
    <property type="entry name" value="PIG-L"/>
    <property type="match status" value="1"/>
</dbReference>
<sequence>MARIGFISLHTSPLDSPGSKDAGGMNVVEVHQAKALADRGHVVELVTRRDNTELPDVVEIHPGVTVRQLTAGPTEALAKSAQEEWIEGFSRALAQLEPYEVVHSQHWMSGVAALPVAQQWGVPHVQSFHSVAALPGDPLSEGEPPESPGRNAGERLIASQSDLVVAVSQYEASTIVERCGADPSRVVVVHPGVDTELFHPLDGHCRPWNPEQNSPDEPRQFGPVCVQPNPNGYLLFAARLQPLKAPDLALVAVAGLPEEIRPTLVIAGEASQDFASYRDELIDLSQNLGIAHQTCWLGSQSREDLARLLRGARAVLVPSFSETFGLIAMEAQASGVPVVSADSGGLREVVDDGVTGVLVAERTAEAWTRVLTELLEDPERLCTMGRAGRERALTFGWDDVARQLEEQYVALLANGPATRGVAEEPVATASLLDGVRRVLFCHAHPDDETLSTGALITHLVSRGIACDLVTATRGEMGEVVEGPLSHLAGTPELEEHRIGELAGALRELGVERHAFLGTAPARAAGLPTRLYRDSGMEWILPGLAGPADATDERSFTFAAPEECTADLVALVERWQPDLMVSYDANGGYGHPDHVRMHEVARDAARQAGVRFAEIRHSPSTGSGNGIAVDSGNEDSETPTPEPVEVQWFDLPETLPVVAAALRHHATQLTVQPNGTEVVHSGGQLEQIVTSVGLARG</sequence>
<dbReference type="InterPro" id="IPR001296">
    <property type="entry name" value="Glyco_trans_1"/>
</dbReference>
<dbReference type="AlphaFoldDB" id="A0A1R4IGN1"/>
<evidence type="ECO:0000259" key="6">
    <source>
        <dbReference type="Pfam" id="PF13579"/>
    </source>
</evidence>
<dbReference type="SUPFAM" id="SSF53756">
    <property type="entry name" value="UDP-Glycosyltransferase/glycogen phosphorylase"/>
    <property type="match status" value="1"/>
</dbReference>
<dbReference type="InterPro" id="IPR024078">
    <property type="entry name" value="LmbE-like_dom_sf"/>
</dbReference>
<keyword evidence="3" id="KW-0862">Zinc</keyword>
<feature type="domain" description="Glycosyltransferase subfamily 4-like N-terminal" evidence="6">
    <location>
        <begin position="23"/>
        <end position="192"/>
    </location>
</feature>
<name>A0A1R4IGN1_9ACTN</name>
<dbReference type="Proteomes" id="UP000188342">
    <property type="component" value="Unassembled WGS sequence"/>
</dbReference>
<feature type="region of interest" description="Disordered" evidence="4">
    <location>
        <begin position="615"/>
        <end position="641"/>
    </location>
</feature>
<reference evidence="7 8" key="1">
    <citation type="submission" date="2017-02" db="EMBL/GenBank/DDBJ databases">
        <authorList>
            <person name="Peterson S.W."/>
        </authorList>
    </citation>
    <scope>NUCLEOTIDE SEQUENCE [LARGE SCALE GENOMIC DNA]</scope>
    <source>
        <strain evidence="7 8">LSP_Lj1</strain>
    </source>
</reference>
<evidence type="ECO:0000256" key="4">
    <source>
        <dbReference type="SAM" id="MobiDB-lite"/>
    </source>
</evidence>